<keyword evidence="2" id="KW-1185">Reference proteome</keyword>
<gene>
    <name evidence="1" type="ORF">PVAP13_6KG093600</name>
</gene>
<dbReference type="AlphaFoldDB" id="A0A8T0RAE2"/>
<evidence type="ECO:0000313" key="1">
    <source>
        <dbReference type="EMBL" id="KAG2582797.1"/>
    </source>
</evidence>
<protein>
    <submittedName>
        <fullName evidence="1">Uncharacterized protein</fullName>
    </submittedName>
</protein>
<comment type="caution">
    <text evidence="1">The sequence shown here is derived from an EMBL/GenBank/DDBJ whole genome shotgun (WGS) entry which is preliminary data.</text>
</comment>
<dbReference type="Proteomes" id="UP000823388">
    <property type="component" value="Chromosome 6K"/>
</dbReference>
<dbReference type="EMBL" id="CM029047">
    <property type="protein sequence ID" value="KAG2582797.1"/>
    <property type="molecule type" value="Genomic_DNA"/>
</dbReference>
<accession>A0A8T0RAE2</accession>
<name>A0A8T0RAE2_PANVG</name>
<evidence type="ECO:0000313" key="2">
    <source>
        <dbReference type="Proteomes" id="UP000823388"/>
    </source>
</evidence>
<sequence>MFGGGVRFCRRSVAPLRLAFLGDAGDAEATAAQRNNFSQSLPFSDGDLLRRQWRGWGDLSRSRGPAHRRLLQVMMSLTLLISGKMIFGENLSFARVAGGGIEGCVVGTGVGRCAWEAVYSADSPRSKPSSAASTLWRLALVPDDDWEAASAAVTNESLKASRKMNKSFGLLCNFPFLWSPVCERTCVMR</sequence>
<reference evidence="1" key="1">
    <citation type="submission" date="2020-05" db="EMBL/GenBank/DDBJ databases">
        <title>WGS assembly of Panicum virgatum.</title>
        <authorList>
            <person name="Lovell J.T."/>
            <person name="Jenkins J."/>
            <person name="Shu S."/>
            <person name="Juenger T.E."/>
            <person name="Schmutz J."/>
        </authorList>
    </citation>
    <scope>NUCLEOTIDE SEQUENCE</scope>
    <source>
        <strain evidence="1">AP13</strain>
    </source>
</reference>
<organism evidence="1 2">
    <name type="scientific">Panicum virgatum</name>
    <name type="common">Blackwell switchgrass</name>
    <dbReference type="NCBI Taxonomy" id="38727"/>
    <lineage>
        <taxon>Eukaryota</taxon>
        <taxon>Viridiplantae</taxon>
        <taxon>Streptophyta</taxon>
        <taxon>Embryophyta</taxon>
        <taxon>Tracheophyta</taxon>
        <taxon>Spermatophyta</taxon>
        <taxon>Magnoliopsida</taxon>
        <taxon>Liliopsida</taxon>
        <taxon>Poales</taxon>
        <taxon>Poaceae</taxon>
        <taxon>PACMAD clade</taxon>
        <taxon>Panicoideae</taxon>
        <taxon>Panicodae</taxon>
        <taxon>Paniceae</taxon>
        <taxon>Panicinae</taxon>
        <taxon>Panicum</taxon>
        <taxon>Panicum sect. Hiantes</taxon>
    </lineage>
</organism>
<proteinExistence type="predicted"/>